<evidence type="ECO:0000313" key="2">
    <source>
        <dbReference type="Proteomes" id="UP000297245"/>
    </source>
</evidence>
<gene>
    <name evidence="1" type="ORF">K435DRAFT_655292</name>
</gene>
<evidence type="ECO:0000313" key="1">
    <source>
        <dbReference type="EMBL" id="THV01409.1"/>
    </source>
</evidence>
<dbReference type="InterPro" id="IPR051783">
    <property type="entry name" value="NAD(P)-dependent_oxidoreduct"/>
</dbReference>
<accession>A0A4S8MGR5</accession>
<dbReference type="GO" id="GO:0004029">
    <property type="term" value="F:aldehyde dehydrogenase (NAD+) activity"/>
    <property type="evidence" value="ECO:0007669"/>
    <property type="project" value="TreeGrafter"/>
</dbReference>
<reference evidence="1 2" key="1">
    <citation type="journal article" date="2019" name="Nat. Ecol. Evol.">
        <title>Megaphylogeny resolves global patterns of mushroom evolution.</title>
        <authorList>
            <person name="Varga T."/>
            <person name="Krizsan K."/>
            <person name="Foldi C."/>
            <person name="Dima B."/>
            <person name="Sanchez-Garcia M."/>
            <person name="Sanchez-Ramirez S."/>
            <person name="Szollosi G.J."/>
            <person name="Szarkandi J.G."/>
            <person name="Papp V."/>
            <person name="Albert L."/>
            <person name="Andreopoulos W."/>
            <person name="Angelini C."/>
            <person name="Antonin V."/>
            <person name="Barry K.W."/>
            <person name="Bougher N.L."/>
            <person name="Buchanan P."/>
            <person name="Buyck B."/>
            <person name="Bense V."/>
            <person name="Catcheside P."/>
            <person name="Chovatia M."/>
            <person name="Cooper J."/>
            <person name="Damon W."/>
            <person name="Desjardin D."/>
            <person name="Finy P."/>
            <person name="Geml J."/>
            <person name="Haridas S."/>
            <person name="Hughes K."/>
            <person name="Justo A."/>
            <person name="Karasinski D."/>
            <person name="Kautmanova I."/>
            <person name="Kiss B."/>
            <person name="Kocsube S."/>
            <person name="Kotiranta H."/>
            <person name="LaButti K.M."/>
            <person name="Lechner B.E."/>
            <person name="Liimatainen K."/>
            <person name="Lipzen A."/>
            <person name="Lukacs Z."/>
            <person name="Mihaltcheva S."/>
            <person name="Morgado L.N."/>
            <person name="Niskanen T."/>
            <person name="Noordeloos M.E."/>
            <person name="Ohm R.A."/>
            <person name="Ortiz-Santana B."/>
            <person name="Ovrebo C."/>
            <person name="Racz N."/>
            <person name="Riley R."/>
            <person name="Savchenko A."/>
            <person name="Shiryaev A."/>
            <person name="Soop K."/>
            <person name="Spirin V."/>
            <person name="Szebenyi C."/>
            <person name="Tomsovsky M."/>
            <person name="Tulloss R.E."/>
            <person name="Uehling J."/>
            <person name="Grigoriev I.V."/>
            <person name="Vagvolgyi C."/>
            <person name="Papp T."/>
            <person name="Martin F.M."/>
            <person name="Miettinen O."/>
            <person name="Hibbett D.S."/>
            <person name="Nagy L.G."/>
        </authorList>
    </citation>
    <scope>NUCLEOTIDE SEQUENCE [LARGE SCALE GENOMIC DNA]</scope>
    <source>
        <strain evidence="1 2">CBS 962.96</strain>
    </source>
</reference>
<dbReference type="Gene3D" id="3.40.50.720">
    <property type="entry name" value="NAD(P)-binding Rossmann-like Domain"/>
    <property type="match status" value="1"/>
</dbReference>
<dbReference type="PANTHER" id="PTHR48079">
    <property type="entry name" value="PROTEIN YEEZ"/>
    <property type="match status" value="1"/>
</dbReference>
<feature type="non-terminal residue" evidence="1">
    <location>
        <position position="1"/>
    </location>
</feature>
<evidence type="ECO:0008006" key="3">
    <source>
        <dbReference type="Google" id="ProtNLM"/>
    </source>
</evidence>
<dbReference type="InterPro" id="IPR036291">
    <property type="entry name" value="NAD(P)-bd_dom_sf"/>
</dbReference>
<dbReference type="PANTHER" id="PTHR48079:SF6">
    <property type="entry name" value="NAD(P)-BINDING DOMAIN-CONTAINING PROTEIN-RELATED"/>
    <property type="match status" value="1"/>
</dbReference>
<dbReference type="EMBL" id="ML179090">
    <property type="protein sequence ID" value="THV01409.1"/>
    <property type="molecule type" value="Genomic_DNA"/>
</dbReference>
<dbReference type="AlphaFoldDB" id="A0A4S8MGR5"/>
<sequence length="341" mass="38193">GYIGGCVLTKLFLNRKTNDENVTVLVRSAEKAEKLRKYGVVPVIGEFGNAELVERLASESDMVINVADSWDVNWTRDILRGLKKRYERTSMKPVLIHTSGAGVFIDDTKGLTLSEIIYDDMDVEQIASIPPEAPHRAVDLVVADADEEGYCQTYILVPGIVWGEAKTKLVKDGIQNPHTIPIPLITNMMLTIGQAAVIGKGVPRWCHVEVNEPADSPVLDTTTTDPVGHGRNGYFFGENGEFSWMELALEMGQILHSMDPSRPPTVRSYTQEEEEKYRYPYGYLWGTNARCVGNRSRALGWKPVLGTKEFLESVKDAAERWMKDEKIVAEYGANWQVTRNL</sequence>
<proteinExistence type="predicted"/>
<keyword evidence="2" id="KW-1185">Reference proteome</keyword>
<organism evidence="1 2">
    <name type="scientific">Dendrothele bispora (strain CBS 962.96)</name>
    <dbReference type="NCBI Taxonomy" id="1314807"/>
    <lineage>
        <taxon>Eukaryota</taxon>
        <taxon>Fungi</taxon>
        <taxon>Dikarya</taxon>
        <taxon>Basidiomycota</taxon>
        <taxon>Agaricomycotina</taxon>
        <taxon>Agaricomycetes</taxon>
        <taxon>Agaricomycetidae</taxon>
        <taxon>Agaricales</taxon>
        <taxon>Agaricales incertae sedis</taxon>
        <taxon>Dendrothele</taxon>
    </lineage>
</organism>
<name>A0A4S8MGR5_DENBC</name>
<dbReference type="GO" id="GO:0005737">
    <property type="term" value="C:cytoplasm"/>
    <property type="evidence" value="ECO:0007669"/>
    <property type="project" value="TreeGrafter"/>
</dbReference>
<protein>
    <recommendedName>
        <fullName evidence="3">NAD(P)-binding protein</fullName>
    </recommendedName>
</protein>
<dbReference type="OrthoDB" id="10262413at2759"/>
<dbReference type="Proteomes" id="UP000297245">
    <property type="component" value="Unassembled WGS sequence"/>
</dbReference>
<dbReference type="SUPFAM" id="SSF51735">
    <property type="entry name" value="NAD(P)-binding Rossmann-fold domains"/>
    <property type="match status" value="1"/>
</dbReference>